<comment type="caution">
    <text evidence="1">The sequence shown here is derived from an EMBL/GenBank/DDBJ whole genome shotgun (WGS) entry which is preliminary data.</text>
</comment>
<keyword evidence="2" id="KW-1185">Reference proteome</keyword>
<dbReference type="Gene3D" id="2.40.160.130">
    <property type="entry name" value="Capsule assembly protein Wzi"/>
    <property type="match status" value="1"/>
</dbReference>
<name>A0A4Q5LXK2_9BACT</name>
<evidence type="ECO:0000313" key="1">
    <source>
        <dbReference type="EMBL" id="RYU94359.1"/>
    </source>
</evidence>
<dbReference type="OrthoDB" id="596512at2"/>
<dbReference type="InterPro" id="IPR038636">
    <property type="entry name" value="Wzi_sf"/>
</dbReference>
<evidence type="ECO:0008006" key="3">
    <source>
        <dbReference type="Google" id="ProtNLM"/>
    </source>
</evidence>
<dbReference type="RefSeq" id="WP_130022448.1">
    <property type="nucleotide sequence ID" value="NZ_SEWF01000026.1"/>
</dbReference>
<organism evidence="1 2">
    <name type="scientific">Emticicia agri</name>
    <dbReference type="NCBI Taxonomy" id="2492393"/>
    <lineage>
        <taxon>Bacteria</taxon>
        <taxon>Pseudomonadati</taxon>
        <taxon>Bacteroidota</taxon>
        <taxon>Cytophagia</taxon>
        <taxon>Cytophagales</taxon>
        <taxon>Leadbetterellaceae</taxon>
        <taxon>Emticicia</taxon>
    </lineage>
</organism>
<protein>
    <recommendedName>
        <fullName evidence="3">Capsule assembly Wzi family protein</fullName>
    </recommendedName>
</protein>
<reference evidence="1 2" key="1">
    <citation type="submission" date="2019-02" db="EMBL/GenBank/DDBJ databases">
        <title>Bacterial novel species Emticicia sp. 17J42-9 isolated from soil.</title>
        <authorList>
            <person name="Jung H.-Y."/>
        </authorList>
    </citation>
    <scope>NUCLEOTIDE SEQUENCE [LARGE SCALE GENOMIC DNA]</scope>
    <source>
        <strain evidence="1 2">17J42-9</strain>
    </source>
</reference>
<dbReference type="EMBL" id="SEWF01000026">
    <property type="protein sequence ID" value="RYU94359.1"/>
    <property type="molecule type" value="Genomic_DNA"/>
</dbReference>
<dbReference type="AlphaFoldDB" id="A0A4Q5LXK2"/>
<evidence type="ECO:0000313" key="2">
    <source>
        <dbReference type="Proteomes" id="UP000293162"/>
    </source>
</evidence>
<accession>A0A4Q5LXK2</accession>
<proteinExistence type="predicted"/>
<dbReference type="Proteomes" id="UP000293162">
    <property type="component" value="Unassembled WGS sequence"/>
</dbReference>
<sequence>MRANQYGIIPLNGPFVTLHAGAYREYDSTKRELQRIKKFDIGYGASLVVNAGKQSQLLLPEAYLKIRYSLFEFYAGRRKEIIGLTDTLLNSGAFVWSGNALPLPKVQFSTPNFVPVVAKGLLSVKLGHSHGWFGNQPYTDGHYLHQKWLYGKIGRDSWKFNFYGGINHQVVWGGYAELQKDNTFTTKNGYFSADPFVYLNVVLPIPWRIPNDGTYSPAETLNRFGNHLGSIDVGMSVKTSFADIYFYRQSPYEDGQMPEVLLSMDGNYSLSFDLKNKAKLHRFNIGYLDTRRQAGDITKFAQWLGKKETHYGEVQNYFNHGQYIEGWSYQGNGVGTPLIISNQDLSENAQRKNYPLFSIDNRVQAYYISATGKLLNYTYTFKSSLISSIGTFGLPRNNFKQFSSLLAVNIPLSKLKLDSKVSIAFDSGKLYGNNMGISFFIVKNW</sequence>
<gene>
    <name evidence="1" type="ORF">EWM59_17090</name>
</gene>